<dbReference type="GeneID" id="81376744"/>
<reference evidence="2" key="2">
    <citation type="journal article" date="2023" name="IMA Fungus">
        <title>Comparative genomic study of the Penicillium genus elucidates a diverse pangenome and 15 lateral gene transfer events.</title>
        <authorList>
            <person name="Petersen C."/>
            <person name="Sorensen T."/>
            <person name="Nielsen M.R."/>
            <person name="Sondergaard T.E."/>
            <person name="Sorensen J.L."/>
            <person name="Fitzpatrick D.A."/>
            <person name="Frisvad J.C."/>
            <person name="Nielsen K.L."/>
        </authorList>
    </citation>
    <scope>NUCLEOTIDE SEQUENCE</scope>
    <source>
        <strain evidence="2">IBT 29677</strain>
    </source>
</reference>
<feature type="domain" description="N-acetyltransferase" evidence="1">
    <location>
        <begin position="144"/>
        <end position="188"/>
    </location>
</feature>
<sequence>MLIRLATPNDLTSIADIAAQAMLHDELFIQLCPHRHTYYADFRTAFLRRLKMRLYTPGYIMLVAIESDSESGDYADRDRDRDRDRNERVCGYAVWSRRGDSPVATQWQKNGHGDGWWNALERTLLSIENHYHNLVSPDRSIDPLRLDQYIQACATGYDFAALPELWFLETVAVDPRHQRRGFGRSLVQ</sequence>
<evidence type="ECO:0000313" key="3">
    <source>
        <dbReference type="Proteomes" id="UP001147747"/>
    </source>
</evidence>
<dbReference type="OrthoDB" id="410198at2759"/>
<dbReference type="CDD" id="cd04301">
    <property type="entry name" value="NAT_SF"/>
    <property type="match status" value="1"/>
</dbReference>
<dbReference type="GO" id="GO:0016747">
    <property type="term" value="F:acyltransferase activity, transferring groups other than amino-acyl groups"/>
    <property type="evidence" value="ECO:0007669"/>
    <property type="project" value="InterPro"/>
</dbReference>
<reference evidence="2" key="1">
    <citation type="submission" date="2022-12" db="EMBL/GenBank/DDBJ databases">
        <authorList>
            <person name="Petersen C."/>
        </authorList>
    </citation>
    <scope>NUCLEOTIDE SEQUENCE</scope>
    <source>
        <strain evidence="2">IBT 29677</strain>
    </source>
</reference>
<keyword evidence="3" id="KW-1185">Reference proteome</keyword>
<gene>
    <name evidence="2" type="ORF">N7509_013127</name>
</gene>
<protein>
    <submittedName>
        <fullName evidence="2">Acyl-CoA N-acyltransferase</fullName>
    </submittedName>
</protein>
<name>A0A9W9VEB3_9EURO</name>
<organism evidence="2 3">
    <name type="scientific">Penicillium cosmopolitanum</name>
    <dbReference type="NCBI Taxonomy" id="1131564"/>
    <lineage>
        <taxon>Eukaryota</taxon>
        <taxon>Fungi</taxon>
        <taxon>Dikarya</taxon>
        <taxon>Ascomycota</taxon>
        <taxon>Pezizomycotina</taxon>
        <taxon>Eurotiomycetes</taxon>
        <taxon>Eurotiomycetidae</taxon>
        <taxon>Eurotiales</taxon>
        <taxon>Aspergillaceae</taxon>
        <taxon>Penicillium</taxon>
    </lineage>
</organism>
<dbReference type="RefSeq" id="XP_056481271.1">
    <property type="nucleotide sequence ID" value="XM_056637764.1"/>
</dbReference>
<evidence type="ECO:0000313" key="2">
    <source>
        <dbReference type="EMBL" id="KAJ5376241.1"/>
    </source>
</evidence>
<dbReference type="Proteomes" id="UP001147747">
    <property type="component" value="Unassembled WGS sequence"/>
</dbReference>
<dbReference type="InterPro" id="IPR000182">
    <property type="entry name" value="GNAT_dom"/>
</dbReference>
<evidence type="ECO:0000259" key="1">
    <source>
        <dbReference type="Pfam" id="PF00583"/>
    </source>
</evidence>
<dbReference type="Pfam" id="PF00583">
    <property type="entry name" value="Acetyltransf_1"/>
    <property type="match status" value="1"/>
</dbReference>
<dbReference type="AlphaFoldDB" id="A0A9W9VEB3"/>
<proteinExistence type="predicted"/>
<dbReference type="EMBL" id="JAPZBU010000012">
    <property type="protein sequence ID" value="KAJ5376241.1"/>
    <property type="molecule type" value="Genomic_DNA"/>
</dbReference>
<dbReference type="SUPFAM" id="SSF55729">
    <property type="entry name" value="Acyl-CoA N-acyltransferases (Nat)"/>
    <property type="match status" value="1"/>
</dbReference>
<accession>A0A9W9VEB3</accession>
<comment type="caution">
    <text evidence="2">The sequence shown here is derived from an EMBL/GenBank/DDBJ whole genome shotgun (WGS) entry which is preliminary data.</text>
</comment>
<dbReference type="InterPro" id="IPR016181">
    <property type="entry name" value="Acyl_CoA_acyltransferase"/>
</dbReference>
<dbReference type="Gene3D" id="3.40.630.30">
    <property type="match status" value="1"/>
</dbReference>